<dbReference type="GeneID" id="109463370"/>
<dbReference type="InterPro" id="IPR001194">
    <property type="entry name" value="cDENN_dom"/>
</dbReference>
<dbReference type="Gene3D" id="3.40.50.11500">
    <property type="match status" value="1"/>
</dbReference>
<dbReference type="PANTHER" id="PTHR46070">
    <property type="entry name" value="PINSTRIPE, ISOFORM A"/>
    <property type="match status" value="1"/>
</dbReference>
<reference evidence="12" key="1">
    <citation type="submission" date="2025-08" db="UniProtKB">
        <authorList>
            <consortium name="RefSeq"/>
        </authorList>
    </citation>
    <scope>IDENTIFICATION</scope>
    <source>
        <tissue evidence="12">Gonad</tissue>
    </source>
</reference>
<comment type="caution">
    <text evidence="6">Lacks conserved residue(s) required for the propagation of feature annotation.</text>
</comment>
<dbReference type="InterPro" id="IPR037213">
    <property type="entry name" value="Run_dom_sf"/>
</dbReference>
<dbReference type="InterPro" id="IPR043153">
    <property type="entry name" value="DENN_C"/>
</dbReference>
<evidence type="ECO:0000256" key="3">
    <source>
        <dbReference type="ARBA" id="ARBA00022658"/>
    </source>
</evidence>
<proteinExistence type="inferred from homology"/>
<evidence type="ECO:0000259" key="8">
    <source>
        <dbReference type="PROSITE" id="PS50095"/>
    </source>
</evidence>
<dbReference type="Pfam" id="PF01477">
    <property type="entry name" value="PLAT"/>
    <property type="match status" value="2"/>
</dbReference>
<dbReference type="Proteomes" id="UP000515135">
    <property type="component" value="Unplaced"/>
</dbReference>
<feature type="domain" description="PLAT" evidence="8">
    <location>
        <begin position="1031"/>
        <end position="1139"/>
    </location>
</feature>
<dbReference type="SUPFAM" id="SSF49723">
    <property type="entry name" value="Lipase/lipooxygenase domain (PLAT/LH2 domain)"/>
    <property type="match status" value="2"/>
</dbReference>
<dbReference type="SMART" id="SM00799">
    <property type="entry name" value="DENN"/>
    <property type="match status" value="1"/>
</dbReference>
<evidence type="ECO:0000313" key="11">
    <source>
        <dbReference type="Proteomes" id="UP000515135"/>
    </source>
</evidence>
<dbReference type="GO" id="GO:0031267">
    <property type="term" value="F:small GTPase binding"/>
    <property type="evidence" value="ECO:0007669"/>
    <property type="project" value="InterPro"/>
</dbReference>
<comment type="similarity">
    <text evidence="2">Belongs to the RAB6IP1 family.</text>
</comment>
<gene>
    <name evidence="12" type="primary">LOC109463370</name>
</gene>
<evidence type="ECO:0000259" key="9">
    <source>
        <dbReference type="PROSITE" id="PS50211"/>
    </source>
</evidence>
<dbReference type="InterPro" id="IPR036392">
    <property type="entry name" value="PLAT/LH2_dom_sf"/>
</dbReference>
<keyword evidence="11" id="KW-1185">Reference proteome</keyword>
<dbReference type="InterPro" id="IPR047277">
    <property type="entry name" value="PLAT_RAB6IP1"/>
</dbReference>
<feature type="region of interest" description="Disordered" evidence="7">
    <location>
        <begin position="816"/>
        <end position="882"/>
    </location>
</feature>
<dbReference type="Gene3D" id="2.60.60.20">
    <property type="entry name" value="PLAT/LH2 domain"/>
    <property type="match status" value="2"/>
</dbReference>
<evidence type="ECO:0000256" key="7">
    <source>
        <dbReference type="SAM" id="MobiDB-lite"/>
    </source>
</evidence>
<keyword evidence="5" id="KW-0472">Membrane</keyword>
<comment type="subcellular location">
    <subcellularLocation>
        <location evidence="1">Membrane</location>
    </subcellularLocation>
</comment>
<accession>A0A6P4YA55</accession>
<dbReference type="PROSITE" id="PS50826">
    <property type="entry name" value="RUN"/>
    <property type="match status" value="3"/>
</dbReference>
<evidence type="ECO:0000256" key="5">
    <source>
        <dbReference type="ARBA" id="ARBA00023136"/>
    </source>
</evidence>
<dbReference type="SMART" id="SM00801">
    <property type="entry name" value="dDENN"/>
    <property type="match status" value="1"/>
</dbReference>
<protein>
    <submittedName>
        <fullName evidence="12">DENN domain-containing protein 5A-like</fullName>
    </submittedName>
</protein>
<dbReference type="FunFam" id="1.20.58.900:FF:000007">
    <property type="entry name" value="DENN domain-containing protein 5B"/>
    <property type="match status" value="1"/>
</dbReference>
<feature type="domain" description="PLAT" evidence="8">
    <location>
        <begin position="1450"/>
        <end position="1587"/>
    </location>
</feature>
<dbReference type="Pfam" id="PF02141">
    <property type="entry name" value="DENN"/>
    <property type="match status" value="1"/>
</dbReference>
<dbReference type="KEGG" id="bbel:109463370"/>
<feature type="compositionally biased region" description="Basic residues" evidence="7">
    <location>
        <begin position="855"/>
        <end position="868"/>
    </location>
</feature>
<dbReference type="Gene3D" id="1.20.58.900">
    <property type="match status" value="4"/>
</dbReference>
<dbReference type="InterPro" id="IPR005112">
    <property type="entry name" value="dDENN_dom"/>
</dbReference>
<dbReference type="SMART" id="SM00593">
    <property type="entry name" value="RUN"/>
    <property type="match status" value="3"/>
</dbReference>
<evidence type="ECO:0000256" key="6">
    <source>
        <dbReference type="PROSITE-ProRule" id="PRU00152"/>
    </source>
</evidence>
<dbReference type="CDD" id="cd17677">
    <property type="entry name" value="RUN1_DENND5"/>
    <property type="match status" value="1"/>
</dbReference>
<dbReference type="PANTHER" id="PTHR46070:SF1">
    <property type="entry name" value="PINSTRIPE, ISOFORM A"/>
    <property type="match status" value="1"/>
</dbReference>
<keyword evidence="4" id="KW-0677">Repeat</keyword>
<evidence type="ECO:0000313" key="12">
    <source>
        <dbReference type="RefSeq" id="XP_019615702.1"/>
    </source>
</evidence>
<evidence type="ECO:0000256" key="1">
    <source>
        <dbReference type="ARBA" id="ARBA00004370"/>
    </source>
</evidence>
<dbReference type="Pfam" id="PF02759">
    <property type="entry name" value="RUN"/>
    <property type="match status" value="3"/>
</dbReference>
<dbReference type="SMART" id="SM00800">
    <property type="entry name" value="uDENN"/>
    <property type="match status" value="1"/>
</dbReference>
<dbReference type="GO" id="GO:0005085">
    <property type="term" value="F:guanyl-nucleotide exchange factor activity"/>
    <property type="evidence" value="ECO:0007669"/>
    <property type="project" value="UniProtKB-KW"/>
</dbReference>
<dbReference type="Pfam" id="PF03455">
    <property type="entry name" value="dDENN"/>
    <property type="match status" value="1"/>
</dbReference>
<dbReference type="Pfam" id="PF03456">
    <property type="entry name" value="uDENN"/>
    <property type="match status" value="1"/>
</dbReference>
<dbReference type="GO" id="GO:0016020">
    <property type="term" value="C:membrane"/>
    <property type="evidence" value="ECO:0007669"/>
    <property type="project" value="UniProtKB-SubCell"/>
</dbReference>
<dbReference type="PROSITE" id="PS50211">
    <property type="entry name" value="DENN"/>
    <property type="match status" value="1"/>
</dbReference>
<dbReference type="InterPro" id="IPR004012">
    <property type="entry name" value="Run_dom"/>
</dbReference>
<dbReference type="RefSeq" id="XP_019615702.1">
    <property type="nucleotide sequence ID" value="XM_019760143.1"/>
</dbReference>
<organism evidence="11 12">
    <name type="scientific">Branchiostoma belcheri</name>
    <name type="common">Amphioxus</name>
    <dbReference type="NCBI Taxonomy" id="7741"/>
    <lineage>
        <taxon>Eukaryota</taxon>
        <taxon>Metazoa</taxon>
        <taxon>Chordata</taxon>
        <taxon>Cephalochordata</taxon>
        <taxon>Leptocardii</taxon>
        <taxon>Amphioxiformes</taxon>
        <taxon>Branchiostomatidae</taxon>
        <taxon>Branchiostoma</taxon>
    </lineage>
</organism>
<feature type="domain" description="RUN" evidence="10">
    <location>
        <begin position="1670"/>
        <end position="1821"/>
    </location>
</feature>
<dbReference type="OrthoDB" id="6019893at2759"/>
<sequence length="1826" mass="208417">MSEPGQAGTRFADYFVVCGLDVASGLEPDQLQAHNLQLTPLERSYNSKVLAHYPENVAWNPFDESAVGMLCLPKGLSFRTENEKRETRFHSFIITREDGSRTYGTSFTFYEKVVDKQICEAMQTLFAMHKAELSNRQSRTVFPLMDRTPPEIGDENERYVPRTYDITSDVLYVTKSICLITPLPFIQACKKFLSQLYEAISSPSQPPLPVESYVYNILYEVPLPPPGRSLQFNAAKGAVTCHRPSANELPLFDFHIREMFTLLGVDSVLQLWTCALLEKHILLYSQDYHRLMLLAESLSVLLFPFTWQHVYVPILPASLLHFLDAPVPYIMGLHHNGRDDRSQLQLPHEASLCFVDIDNHTVELPEDLPQFPKKLDVLQEISEILVRSNVPLEPGMNPPSRSDSGCHLSDDGRTGSPAHTSTLSKRDILESSEAIAKITAIAQRMGVSHTISDIAKSLPEIAAFEKKPKVDHDLEDMKLNAALREIFLHRIASLLLGYESFVIQPNGDLESWFSNREQMTNFDKAAFLSDQPDIYLPFLSPFIETQMFATLVDNKIMANWEPIDDNLKIFDAKIENIKSSRNSHIRMSNPDRSIMVEIQDSERAITEKWNKVDHMAVHPHLLSMKIGQGRHEPGFFPDLQPDVMCYESGNNSALQDAYSSFFLSPHADEIEWDDYRYTRRNMRQQWRRKERMQQHSQHLAMSTDQREKYIQEARGKLLRQPKLSDMSPAVIAQTNWKFVEGLLKECKVKTKRMLVEKMGSEAVELGHGETSLRGMEENTLIASLCDLLERIWSHGLQTKQGKSALWSHLMAYQEMEETRDRSPESSALSPGTDYNLRPPTDEEEASHDEEDKSYKPKKKNPFKKRPRKKSAEDEGVTVRSSRSTLKVPMASRFFLIEKMHNSINKQAGYLNTERCCPMMDRRRRSKSPDPISLLPAMKQTVVQDMRSIQSMKEIKTDVGFARTWVRLSIEKKMLSAHLKELLADQELLKSRYKRYAFLRSEEEREQFLYHLLSLNAVDYFCFTNCFTATVIPYRVVIVPSRKFNASTTTAQPWMCLAGEMSDTGIIQLPKNTLEMTFEHKNLGLMTTLRIGHDNSGLMPKWMVEYILVRNEVTGHTYKFQCGRWLGKGVDDGSLERLLVGELLRKPVDTEELLKKCRTPPGSRSRSPVGIDLPKIRLALPQIQEMVGDAVNNIVKHFYKPEKERGSLTLLLCGENGLVESLEQVFLYGFKSSRLFRNKFFVWDFIGKVYTYFQSIDSDEEGSQDSVQVRQSRKSLCRLVEKINAHSTSMGKDEKFKLLVCLGARDHLLDQWIPLIVATPVTLSMYEETSFLRDEAMVQFLVSILQSLKEFNILLESSIMSGLDVCCNILLEASIMTSEQGYNILLEASIMTSEQGYNILLESSIMTSEQGYNLLLESSIMTSEQGYNILLESSIMSIMPIRLNKAMHKNLGLMTTLRIGHDNSGLMPNPTLCVNVLSPNDISPHTVLLYFPQHKNLGLMTTLRIGHDNSGLMPNPTLHTLLLYFPQHKNLGLMTTLRIGHDNSGLMPKWMVEYILVRNEVTGHTYKFQCGRWLGKGVDDGSLERLLVGELLRKPVDTEVRTSWVHQLPSPIEELLKKCRTPPGSRSRSPVGIDLPKIRLALPQIQEMVGDAVNNIVKHFYKPEKERGSLTLLLCGENGLVESLEQVFLYGFKSSRLFRNKFFVWDFIGKVYTYFQSIDSDEEGSRDSVQVRQSRKSLCRLVEKINAHSTSMGKDEKFKLLVCLGARDHLLDQWIPLIVATPVTLSMYEETSFLRDEAMVQFLVSILQSLKEFNILLESSIMSGLDV</sequence>
<keyword evidence="3" id="KW-0344">Guanine-nucleotide releasing factor</keyword>
<dbReference type="Gene3D" id="3.30.450.200">
    <property type="match status" value="1"/>
</dbReference>
<dbReference type="SUPFAM" id="SSF140741">
    <property type="entry name" value="RUN domain-like"/>
    <property type="match status" value="3"/>
</dbReference>
<dbReference type="InterPro" id="IPR047278">
    <property type="entry name" value="DEN5A/B"/>
</dbReference>
<feature type="domain" description="RUN" evidence="10">
    <location>
        <begin position="1208"/>
        <end position="1359"/>
    </location>
</feature>
<dbReference type="CDD" id="cd01757">
    <property type="entry name" value="PLAT_RAB6IP1"/>
    <property type="match status" value="1"/>
</dbReference>
<dbReference type="InterPro" id="IPR037516">
    <property type="entry name" value="Tripartite_DENN"/>
</dbReference>
<evidence type="ECO:0000256" key="4">
    <source>
        <dbReference type="ARBA" id="ARBA00022737"/>
    </source>
</evidence>
<feature type="domain" description="RUN" evidence="10">
    <location>
        <begin position="775"/>
        <end position="1029"/>
    </location>
</feature>
<evidence type="ECO:0000259" key="10">
    <source>
        <dbReference type="PROSITE" id="PS50826"/>
    </source>
</evidence>
<dbReference type="InterPro" id="IPR005113">
    <property type="entry name" value="uDENN_dom"/>
</dbReference>
<dbReference type="InterPro" id="IPR001024">
    <property type="entry name" value="PLAT/LH2_dom"/>
</dbReference>
<feature type="region of interest" description="Disordered" evidence="7">
    <location>
        <begin position="391"/>
        <end position="424"/>
    </location>
</feature>
<feature type="domain" description="UDENN" evidence="9">
    <location>
        <begin position="29"/>
        <end position="562"/>
    </location>
</feature>
<evidence type="ECO:0000256" key="2">
    <source>
        <dbReference type="ARBA" id="ARBA00006664"/>
    </source>
</evidence>
<dbReference type="PROSITE" id="PS50095">
    <property type="entry name" value="PLAT"/>
    <property type="match status" value="2"/>
</dbReference>
<dbReference type="CDD" id="cd17678">
    <property type="entry name" value="RUN2_DENND5"/>
    <property type="match status" value="2"/>
</dbReference>
<name>A0A6P4YA55_BRABE</name>